<dbReference type="InterPro" id="IPR036822">
    <property type="entry name" value="CutC-like_dom_sf"/>
</dbReference>
<keyword evidence="2" id="KW-0963">Cytoplasm</keyword>
<gene>
    <name evidence="2" type="primary">cutC</name>
    <name evidence="3" type="ORF">H4W31_000703</name>
</gene>
<reference evidence="3" key="1">
    <citation type="submission" date="2020-10" db="EMBL/GenBank/DDBJ databases">
        <title>Sequencing the genomes of 1000 actinobacteria strains.</title>
        <authorList>
            <person name="Klenk H.-P."/>
        </authorList>
    </citation>
    <scope>NUCLEOTIDE SEQUENCE</scope>
    <source>
        <strain evidence="3">DSM 46832</strain>
    </source>
</reference>
<dbReference type="GO" id="GO:0005507">
    <property type="term" value="F:copper ion binding"/>
    <property type="evidence" value="ECO:0007669"/>
    <property type="project" value="TreeGrafter"/>
</dbReference>
<dbReference type="Gene3D" id="3.20.20.380">
    <property type="entry name" value="Copper homeostasis (CutC) domain"/>
    <property type="match status" value="1"/>
</dbReference>
<dbReference type="PANTHER" id="PTHR12598">
    <property type="entry name" value="COPPER HOMEOSTASIS PROTEIN CUTC"/>
    <property type="match status" value="1"/>
</dbReference>
<dbReference type="SUPFAM" id="SSF110395">
    <property type="entry name" value="CutC-like"/>
    <property type="match status" value="1"/>
</dbReference>
<dbReference type="PANTHER" id="PTHR12598:SF0">
    <property type="entry name" value="COPPER HOMEOSTASIS PROTEIN CUTC HOMOLOG"/>
    <property type="match status" value="1"/>
</dbReference>
<keyword evidence="4" id="KW-1185">Reference proteome</keyword>
<comment type="subcellular location">
    <subcellularLocation>
        <location evidence="2">Cytoplasm</location>
    </subcellularLocation>
</comment>
<comment type="caution">
    <text evidence="2">Once thought to be involved in copper homeostasis, experiments in E.coli have shown this is not the case.</text>
</comment>
<evidence type="ECO:0000313" key="3">
    <source>
        <dbReference type="EMBL" id="MBE1485065.1"/>
    </source>
</evidence>
<dbReference type="RefSeq" id="WP_192765327.1">
    <property type="nucleotide sequence ID" value="NZ_JADBEB010000001.1"/>
</dbReference>
<dbReference type="Proteomes" id="UP000649753">
    <property type="component" value="Unassembled WGS sequence"/>
</dbReference>
<dbReference type="InterPro" id="IPR005627">
    <property type="entry name" value="CutC-like"/>
</dbReference>
<accession>A0A927M5Y5</accession>
<dbReference type="FunFam" id="3.20.20.380:FF:000001">
    <property type="entry name" value="Copper homeostasis protein CutC"/>
    <property type="match status" value="1"/>
</dbReference>
<organism evidence="3 4">
    <name type="scientific">Plantactinospora soyae</name>
    <dbReference type="NCBI Taxonomy" id="1544732"/>
    <lineage>
        <taxon>Bacteria</taxon>
        <taxon>Bacillati</taxon>
        <taxon>Actinomycetota</taxon>
        <taxon>Actinomycetes</taxon>
        <taxon>Micromonosporales</taxon>
        <taxon>Micromonosporaceae</taxon>
        <taxon>Plantactinospora</taxon>
    </lineage>
</organism>
<comment type="caution">
    <text evidence="3">The sequence shown here is derived from an EMBL/GenBank/DDBJ whole genome shotgun (WGS) entry which is preliminary data.</text>
</comment>
<name>A0A927M5Y5_9ACTN</name>
<dbReference type="GO" id="GO:0005737">
    <property type="term" value="C:cytoplasm"/>
    <property type="evidence" value="ECO:0007669"/>
    <property type="project" value="UniProtKB-SubCell"/>
</dbReference>
<dbReference type="EMBL" id="JADBEB010000001">
    <property type="protein sequence ID" value="MBE1485065.1"/>
    <property type="molecule type" value="Genomic_DNA"/>
</dbReference>
<evidence type="ECO:0000256" key="2">
    <source>
        <dbReference type="HAMAP-Rule" id="MF_00795"/>
    </source>
</evidence>
<dbReference type="AlphaFoldDB" id="A0A927M5Y5"/>
<comment type="similarity">
    <text evidence="1 2">Belongs to the CutC family.</text>
</comment>
<dbReference type="HAMAP" id="MF_00795">
    <property type="entry name" value="CutC"/>
    <property type="match status" value="1"/>
</dbReference>
<proteinExistence type="inferred from homology"/>
<evidence type="ECO:0000256" key="1">
    <source>
        <dbReference type="ARBA" id="ARBA00007768"/>
    </source>
</evidence>
<sequence length="247" mass="26344">MTRFEICIDSVEGALAAERAGADRVELCSALFDGGLTPSIGTIEVTLRSVSRIRVHVIVRPRAGDFIYSPLEIDAMVRDVQAAATVGAHGIVIGALTPEGDVDVPTTRRLIEAADGASITFHRAFDMVRQPFEALEQLIELGVDRVLTSGQEDSALAGAPLLADLVRKADGRIVIMPAGGINERNVARVVAATGADEFHFAALVTSDGPAIHRNPVPRMGGVLSRSEYQRSETSQERIGRIIGTVRP</sequence>
<evidence type="ECO:0000313" key="4">
    <source>
        <dbReference type="Proteomes" id="UP000649753"/>
    </source>
</evidence>
<protein>
    <recommendedName>
        <fullName evidence="2">PF03932 family protein CutC</fullName>
    </recommendedName>
</protein>
<dbReference type="Pfam" id="PF03932">
    <property type="entry name" value="CutC"/>
    <property type="match status" value="1"/>
</dbReference>